<dbReference type="InterPro" id="IPR050301">
    <property type="entry name" value="NTE"/>
</dbReference>
<dbReference type="PROSITE" id="PS51635">
    <property type="entry name" value="PNPLA"/>
    <property type="match status" value="1"/>
</dbReference>
<evidence type="ECO:0000256" key="5">
    <source>
        <dbReference type="SAM" id="SignalP"/>
    </source>
</evidence>
<keyword evidence="5" id="KW-0732">Signal</keyword>
<dbReference type="Proteomes" id="UP000545507">
    <property type="component" value="Unassembled WGS sequence"/>
</dbReference>
<dbReference type="GO" id="GO:0016787">
    <property type="term" value="F:hydrolase activity"/>
    <property type="evidence" value="ECO:0007669"/>
    <property type="project" value="UniProtKB-UniRule"/>
</dbReference>
<evidence type="ECO:0000256" key="4">
    <source>
        <dbReference type="PROSITE-ProRule" id="PRU01161"/>
    </source>
</evidence>
<organism evidence="7 8">
    <name type="scientific">Hydrogenophaga aromaticivorans</name>
    <dbReference type="NCBI Taxonomy" id="2610898"/>
    <lineage>
        <taxon>Bacteria</taxon>
        <taxon>Pseudomonadati</taxon>
        <taxon>Pseudomonadota</taxon>
        <taxon>Betaproteobacteria</taxon>
        <taxon>Burkholderiales</taxon>
        <taxon>Comamonadaceae</taxon>
        <taxon>Hydrogenophaga</taxon>
    </lineage>
</organism>
<dbReference type="PANTHER" id="PTHR14226">
    <property type="entry name" value="NEUROPATHY TARGET ESTERASE/SWISS CHEESE D.MELANOGASTER"/>
    <property type="match status" value="1"/>
</dbReference>
<dbReference type="SUPFAM" id="SSF52151">
    <property type="entry name" value="FabD/lysophospholipase-like"/>
    <property type="match status" value="1"/>
</dbReference>
<feature type="chain" id="PRO_5031418124" evidence="5">
    <location>
        <begin position="28"/>
        <end position="759"/>
    </location>
</feature>
<protein>
    <submittedName>
        <fullName evidence="7">Patatin</fullName>
    </submittedName>
</protein>
<dbReference type="RefSeq" id="WP_177137384.1">
    <property type="nucleotide sequence ID" value="NZ_VYGV01000016.1"/>
</dbReference>
<evidence type="ECO:0000256" key="1">
    <source>
        <dbReference type="ARBA" id="ARBA00022801"/>
    </source>
</evidence>
<dbReference type="AlphaFoldDB" id="A0A7Y8H0A8"/>
<evidence type="ECO:0000313" key="8">
    <source>
        <dbReference type="Proteomes" id="UP000545507"/>
    </source>
</evidence>
<feature type="domain" description="PNPLA" evidence="6">
    <location>
        <begin position="43"/>
        <end position="235"/>
    </location>
</feature>
<evidence type="ECO:0000259" key="6">
    <source>
        <dbReference type="PROSITE" id="PS51635"/>
    </source>
</evidence>
<keyword evidence="8" id="KW-1185">Reference proteome</keyword>
<proteinExistence type="predicted"/>
<dbReference type="CDD" id="cd07205">
    <property type="entry name" value="Pat_PNPLA6_PNPLA7_NTE1_like"/>
    <property type="match status" value="1"/>
</dbReference>
<comment type="caution">
    <text evidence="7">The sequence shown here is derived from an EMBL/GenBank/DDBJ whole genome shotgun (WGS) entry which is preliminary data.</text>
</comment>
<sequence length="759" mass="82321">MLSTRPLAVLCLSLALLAGLWPVQAVAADTGPTTAPPRPRVGLVLSGGGARGLSHVGVLKVLEAARVPVDLIVGTSMGAIIGGLYASGMTADELEREILALEWGSLFDSREPRQLLSQRRKEEDLELSPVLRLGFRDGEFRLPTGAVSTRALETMLRRYTLPARHRASFDGLPTPFRAVATDMETGQAVVMDHGDLAAALRASMSVPGVFSPLELDGRILGDGGLVNNLPVDVARRMGADVIIAVSIGTPLAGRETLGSLLGITTQMVNILTEQNVQSSIATLTTQDLLLQPPLGTLNSANFNRAPELVRLGTEYAESVREALNRFAVSPAQYADWVAQRQAVADTGVTTAGSVGALRFEGVDASRAQRLSQMVESEPGQPIDLARIEDDVQQLAATGDYEQVDYRLERIGSSRDEALVVRLRENRWGPNYFRLGLDLRTDFDGQGAFNLRLSHNRHWVNRRGAEWRNRFQLGETLGAFTEFYQPLDRRANWFVSAWADASLKRVDVFDAEGQQVATGKRRGLQVGADIGWPIGLQGSLGELRLGLVGSARRAAPDLVSSSVADQSLGLSTQRWRETGLHAALISDQLDYANFPSSGYRFKGDVVFGRLRNSGNSSEFVRLDSSFTAVRSWGEHTFNLGARLAYVNQIPLGALDEYSLGGFQNLSGYRVGQVAGNHLLFGRITYYRRMPWNVGVARAVFAGGSLEAGNAWLQRSDISFKGLRTGSSLFIGADTGVGPFYLSLVHAARGYTGLYLLLGRP</sequence>
<dbReference type="GO" id="GO:0016042">
    <property type="term" value="P:lipid catabolic process"/>
    <property type="evidence" value="ECO:0007669"/>
    <property type="project" value="UniProtKB-UniRule"/>
</dbReference>
<evidence type="ECO:0000313" key="7">
    <source>
        <dbReference type="EMBL" id="NWF47514.1"/>
    </source>
</evidence>
<feature type="short sequence motif" description="GXGXXG" evidence="4">
    <location>
        <begin position="47"/>
        <end position="52"/>
    </location>
</feature>
<gene>
    <name evidence="7" type="ORF">F3K02_20000</name>
</gene>
<dbReference type="InterPro" id="IPR016035">
    <property type="entry name" value="Acyl_Trfase/lysoPLipase"/>
</dbReference>
<dbReference type="Pfam" id="PF01734">
    <property type="entry name" value="Patatin"/>
    <property type="match status" value="1"/>
</dbReference>
<keyword evidence="2 4" id="KW-0442">Lipid degradation</keyword>
<feature type="short sequence motif" description="DGA/G" evidence="4">
    <location>
        <begin position="222"/>
        <end position="224"/>
    </location>
</feature>
<feature type="active site" description="Nucleophile" evidence="4">
    <location>
        <position position="76"/>
    </location>
</feature>
<accession>A0A7Y8H0A8</accession>
<dbReference type="InterPro" id="IPR002641">
    <property type="entry name" value="PNPLA_dom"/>
</dbReference>
<evidence type="ECO:0000256" key="2">
    <source>
        <dbReference type="ARBA" id="ARBA00022963"/>
    </source>
</evidence>
<feature type="short sequence motif" description="GXSXG" evidence="4">
    <location>
        <begin position="74"/>
        <end position="78"/>
    </location>
</feature>
<keyword evidence="3 4" id="KW-0443">Lipid metabolism</keyword>
<dbReference type="Gene3D" id="3.40.1090.10">
    <property type="entry name" value="Cytosolic phospholipase A2 catalytic domain"/>
    <property type="match status" value="2"/>
</dbReference>
<feature type="active site" description="Proton acceptor" evidence="4">
    <location>
        <position position="222"/>
    </location>
</feature>
<name>A0A7Y8H0A8_9BURK</name>
<dbReference type="PANTHER" id="PTHR14226:SF29">
    <property type="entry name" value="NEUROPATHY TARGET ESTERASE SWS"/>
    <property type="match status" value="1"/>
</dbReference>
<evidence type="ECO:0000256" key="3">
    <source>
        <dbReference type="ARBA" id="ARBA00023098"/>
    </source>
</evidence>
<keyword evidence="1 4" id="KW-0378">Hydrolase</keyword>
<dbReference type="EMBL" id="VYGV01000016">
    <property type="protein sequence ID" value="NWF47514.1"/>
    <property type="molecule type" value="Genomic_DNA"/>
</dbReference>
<feature type="signal peptide" evidence="5">
    <location>
        <begin position="1"/>
        <end position="27"/>
    </location>
</feature>
<reference evidence="7 8" key="1">
    <citation type="submission" date="2019-09" db="EMBL/GenBank/DDBJ databases">
        <title>Hydrogenophaga aromatica sp. nov., isolated from a para-xylene-degrading enrichment culture.</title>
        <authorList>
            <person name="Tancsics A."/>
            <person name="Banerjee S."/>
        </authorList>
    </citation>
    <scope>NUCLEOTIDE SEQUENCE [LARGE SCALE GENOMIC DNA]</scope>
    <source>
        <strain evidence="7 8">D2P1</strain>
    </source>
</reference>